<gene>
    <name evidence="1" type="ORF">GDO54_001875</name>
</gene>
<evidence type="ECO:0000313" key="2">
    <source>
        <dbReference type="Proteomes" id="UP001181693"/>
    </source>
</evidence>
<accession>A0AAV3BBZ5</accession>
<dbReference type="Proteomes" id="UP001181693">
    <property type="component" value="Unassembled WGS sequence"/>
</dbReference>
<comment type="caution">
    <text evidence="1">The sequence shown here is derived from an EMBL/GenBank/DDBJ whole genome shotgun (WGS) entry which is preliminary data.</text>
</comment>
<name>A0AAV3BBZ5_PYXAD</name>
<reference evidence="1" key="1">
    <citation type="thesis" date="2020" institute="ProQuest LLC" country="789 East Eisenhower Parkway, Ann Arbor, MI, USA">
        <title>Comparative Genomics and Chromosome Evolution.</title>
        <authorList>
            <person name="Mudd A.B."/>
        </authorList>
    </citation>
    <scope>NUCLEOTIDE SEQUENCE</scope>
    <source>
        <strain evidence="1">1538</strain>
        <tissue evidence="1">Blood</tissue>
    </source>
</reference>
<dbReference type="AlphaFoldDB" id="A0AAV3BBZ5"/>
<dbReference type="EMBL" id="DYDO01000001">
    <property type="protein sequence ID" value="DBA34298.1"/>
    <property type="molecule type" value="Genomic_DNA"/>
</dbReference>
<sequence>MEYKGPSVQSQQFRYFWMWDVKYKFCCKQLDVIQSDCYIKRLNRKRVKLCYMITMVSNYKKQSIVCMQLFLHVVKGHQRVKHNALFMCDLVKLPHLIKQK</sequence>
<organism evidence="1 2">
    <name type="scientific">Pyxicephalus adspersus</name>
    <name type="common">African bullfrog</name>
    <dbReference type="NCBI Taxonomy" id="30357"/>
    <lineage>
        <taxon>Eukaryota</taxon>
        <taxon>Metazoa</taxon>
        <taxon>Chordata</taxon>
        <taxon>Craniata</taxon>
        <taxon>Vertebrata</taxon>
        <taxon>Euteleostomi</taxon>
        <taxon>Amphibia</taxon>
        <taxon>Batrachia</taxon>
        <taxon>Anura</taxon>
        <taxon>Neobatrachia</taxon>
        <taxon>Ranoidea</taxon>
        <taxon>Pyxicephalidae</taxon>
        <taxon>Pyxicephalinae</taxon>
        <taxon>Pyxicephalus</taxon>
    </lineage>
</organism>
<evidence type="ECO:0000313" key="1">
    <source>
        <dbReference type="EMBL" id="DBA34298.1"/>
    </source>
</evidence>
<protein>
    <submittedName>
        <fullName evidence="1">Uncharacterized protein</fullName>
    </submittedName>
</protein>
<proteinExistence type="predicted"/>
<keyword evidence="2" id="KW-1185">Reference proteome</keyword>